<evidence type="ECO:0000259" key="3">
    <source>
        <dbReference type="Pfam" id="PF16976"/>
    </source>
</evidence>
<keyword evidence="5" id="KW-1185">Reference proteome</keyword>
<dbReference type="Pfam" id="PF16976">
    <property type="entry name" value="RcpC"/>
    <property type="match status" value="1"/>
</dbReference>
<accession>A0A6G9H1G2</accession>
<feature type="domain" description="Flp pilus assembly protein RcpC/CpaB" evidence="3">
    <location>
        <begin position="147"/>
        <end position="240"/>
    </location>
</feature>
<sequence>MSRSPAHDHSSHPHPRGPLPHPISTPPLSPSPAPKAPVPLPGPTGSSAPDLRGVPAFEPLRVSGPRHRLNRALRRRRRVMAAGLAMTAAALAAGGAGGSVGAPGDTGSRSDNASGAPDAAPPPGTSPRHATAAGPPPVEMASAPVRIADAATVRLLRRGDRVDVIATPTAELDGGEKGAGPRVVAAGARVAEIPEPGEGEGEAELGTPTETGALVVLSVPRATAADLAGASAVSPLAVTLC</sequence>
<proteinExistence type="predicted"/>
<dbReference type="InterPro" id="IPR031571">
    <property type="entry name" value="RcpC_dom"/>
</dbReference>
<feature type="region of interest" description="Disordered" evidence="1">
    <location>
        <begin position="94"/>
        <end position="141"/>
    </location>
</feature>
<feature type="transmembrane region" description="Helical" evidence="2">
    <location>
        <begin position="79"/>
        <end position="102"/>
    </location>
</feature>
<feature type="compositionally biased region" description="Low complexity" evidence="1">
    <location>
        <begin position="102"/>
        <end position="118"/>
    </location>
</feature>
<feature type="region of interest" description="Disordered" evidence="1">
    <location>
        <begin position="1"/>
        <end position="74"/>
    </location>
</feature>
<protein>
    <recommendedName>
        <fullName evidence="3">Flp pilus assembly protein RcpC/CpaB domain-containing protein</fullName>
    </recommendedName>
</protein>
<evidence type="ECO:0000256" key="2">
    <source>
        <dbReference type="SAM" id="Phobius"/>
    </source>
</evidence>
<gene>
    <name evidence="4" type="ORF">HA039_20195</name>
</gene>
<evidence type="ECO:0000313" key="5">
    <source>
        <dbReference type="Proteomes" id="UP000501179"/>
    </source>
</evidence>
<dbReference type="EMBL" id="CP050177">
    <property type="protein sequence ID" value="QIQ04314.1"/>
    <property type="molecule type" value="Genomic_DNA"/>
</dbReference>
<feature type="compositionally biased region" description="Pro residues" evidence="1">
    <location>
        <begin position="16"/>
        <end position="42"/>
    </location>
</feature>
<feature type="compositionally biased region" description="Basic residues" evidence="1">
    <location>
        <begin position="64"/>
        <end position="74"/>
    </location>
</feature>
<dbReference type="AlphaFoldDB" id="A0A6G9H1G2"/>
<keyword evidence="2" id="KW-0812">Transmembrane</keyword>
<keyword evidence="2" id="KW-0472">Membrane</keyword>
<reference evidence="4 5" key="1">
    <citation type="submission" date="2020-03" db="EMBL/GenBank/DDBJ databases">
        <title>A novel species.</title>
        <authorList>
            <person name="Gao J."/>
        </authorList>
    </citation>
    <scope>NUCLEOTIDE SEQUENCE [LARGE SCALE GENOMIC DNA]</scope>
    <source>
        <strain evidence="4 5">QMT-12</strain>
    </source>
</reference>
<dbReference type="Proteomes" id="UP000501179">
    <property type="component" value="Chromosome"/>
</dbReference>
<keyword evidence="2" id="KW-1133">Transmembrane helix</keyword>
<evidence type="ECO:0000256" key="1">
    <source>
        <dbReference type="SAM" id="MobiDB-lite"/>
    </source>
</evidence>
<dbReference type="KEGG" id="slia:HA039_20195"/>
<evidence type="ECO:0000313" key="4">
    <source>
        <dbReference type="EMBL" id="QIQ04314.1"/>
    </source>
</evidence>
<feature type="compositionally biased region" description="Basic and acidic residues" evidence="1">
    <location>
        <begin position="1"/>
        <end position="11"/>
    </location>
</feature>
<organism evidence="4 5">
    <name type="scientific">Streptomyces liangshanensis</name>
    <dbReference type="NCBI Taxonomy" id="2717324"/>
    <lineage>
        <taxon>Bacteria</taxon>
        <taxon>Bacillati</taxon>
        <taxon>Actinomycetota</taxon>
        <taxon>Actinomycetes</taxon>
        <taxon>Kitasatosporales</taxon>
        <taxon>Streptomycetaceae</taxon>
        <taxon>Streptomyces</taxon>
    </lineage>
</organism>
<name>A0A6G9H1G2_9ACTN</name>